<keyword evidence="6" id="KW-0732">Signal</keyword>
<dbReference type="InterPro" id="IPR037066">
    <property type="entry name" value="Plug_dom_sf"/>
</dbReference>
<dbReference type="PANTHER" id="PTHR32552:SF68">
    <property type="entry name" value="FERRICHROME OUTER MEMBRANE TRANSPORTER_PHAGE RECEPTOR"/>
    <property type="match status" value="1"/>
</dbReference>
<dbReference type="RefSeq" id="WP_330928580.1">
    <property type="nucleotide sequence ID" value="NZ_CP119075.1"/>
</dbReference>
<evidence type="ECO:0000259" key="11">
    <source>
        <dbReference type="Pfam" id="PF07715"/>
    </source>
</evidence>
<keyword evidence="4" id="KW-0410">Iron transport</keyword>
<evidence type="ECO:0000256" key="8">
    <source>
        <dbReference type="ARBA" id="ARBA00023065"/>
    </source>
</evidence>
<keyword evidence="3" id="KW-1134">Transmembrane beta strand</keyword>
<evidence type="ECO:0000256" key="6">
    <source>
        <dbReference type="ARBA" id="ARBA00022729"/>
    </source>
</evidence>
<evidence type="ECO:0000313" key="12">
    <source>
        <dbReference type="EMBL" id="WED63228.1"/>
    </source>
</evidence>
<reference evidence="12" key="1">
    <citation type="submission" date="2023-03" db="EMBL/GenBank/DDBJ databases">
        <title>Lomoglobus Profundus gen. nov., sp. nov., a novel member of the phylum Verrucomicrobia, isolated from deep-marine sediment of South China Sea.</title>
        <authorList>
            <person name="Ahmad T."/>
            <person name="Ishaq S.E."/>
            <person name="Wang F."/>
        </authorList>
    </citation>
    <scope>NUCLEOTIDE SEQUENCE</scope>
    <source>
        <strain evidence="12">LMO-M01</strain>
    </source>
</reference>
<evidence type="ECO:0000256" key="10">
    <source>
        <dbReference type="ARBA" id="ARBA00023237"/>
    </source>
</evidence>
<dbReference type="InterPro" id="IPR012910">
    <property type="entry name" value="Plug_dom"/>
</dbReference>
<dbReference type="InterPro" id="IPR039426">
    <property type="entry name" value="TonB-dep_rcpt-like"/>
</dbReference>
<protein>
    <submittedName>
        <fullName evidence="12">TonB-dependent receptor plug domain-containing protein</fullName>
    </submittedName>
</protein>
<evidence type="ECO:0000256" key="2">
    <source>
        <dbReference type="ARBA" id="ARBA00022448"/>
    </source>
</evidence>
<keyword evidence="13" id="KW-1185">Reference proteome</keyword>
<dbReference type="AlphaFoldDB" id="A0AAF0CLT7"/>
<organism evidence="12 13">
    <name type="scientific">Synoicihabitans lomoniglobus</name>
    <dbReference type="NCBI Taxonomy" id="2909285"/>
    <lineage>
        <taxon>Bacteria</taxon>
        <taxon>Pseudomonadati</taxon>
        <taxon>Verrucomicrobiota</taxon>
        <taxon>Opitutia</taxon>
        <taxon>Opitutales</taxon>
        <taxon>Opitutaceae</taxon>
        <taxon>Synoicihabitans</taxon>
    </lineage>
</organism>
<evidence type="ECO:0000313" key="13">
    <source>
        <dbReference type="Proteomes" id="UP001218638"/>
    </source>
</evidence>
<dbReference type="KEGG" id="slom:PXH66_12900"/>
<evidence type="ECO:0000256" key="9">
    <source>
        <dbReference type="ARBA" id="ARBA00023136"/>
    </source>
</evidence>
<accession>A0AAF0CLT7</accession>
<keyword evidence="10" id="KW-0998">Cell outer membrane</keyword>
<feature type="domain" description="TonB-dependent receptor plug" evidence="11">
    <location>
        <begin position="45"/>
        <end position="157"/>
    </location>
</feature>
<keyword evidence="8" id="KW-0406">Ion transport</keyword>
<dbReference type="EMBL" id="CP119075">
    <property type="protein sequence ID" value="WED63228.1"/>
    <property type="molecule type" value="Genomic_DNA"/>
</dbReference>
<dbReference type="PANTHER" id="PTHR32552">
    <property type="entry name" value="FERRICHROME IRON RECEPTOR-RELATED"/>
    <property type="match status" value="1"/>
</dbReference>
<evidence type="ECO:0000256" key="7">
    <source>
        <dbReference type="ARBA" id="ARBA00023004"/>
    </source>
</evidence>
<sequence length="1192" mass="130783">MEDSTTTDLDEETIVLSPFIIESANESDGYRANSTLAGTRVRTDLQDVASSISVITKEFLQDIGATDTQSLLQYTTNTEVGGLRGNFSGAGGGLQYNEDSNLLRPHQNTRVRGLDSADNTRDYFLTEIPWDSYNVDRVDMQRGPNSILFGVGSPAGIINTSVNTATYINKASIGNEIDSYGSLRFSGDFNYVLIPDQLAVRVSALSDETKYMQEQAFNKDERLFGAVRWEPELFGDDARTLIRANYETGRIRANRPRTLPPVDAITPWFLTGTDAYGNPGLNQFIYDQRQVNPGAAPFSDAQGDYPAAWTNNGAIGRQFWLDVVGYYGNTGDSSPTALRQPGGSVRNGIGTDGAIDGSIAGLPNARAVGIASYSSYALVSGMPGGSYYADRSLTDPTIFNFYDDLIDGDNKYEHSDWTAANFSFSQTFFNDRVGFEYSQDYQRYSDEQRVFIGNSDTYKIAIDMIAVFYDGTQNPNVGRPYVANSDEQANHYFESNRDSSRLTAYGELRASDFFDDESRLAKILGNHTITGLAGRDQQTTRRTDWATSAADPSYTQFTGENNSLTSHFRSYNYIAYLGPSLQGRSSASGANLSPVNYEVKAPTSGLVTVFDNNWARSTTPGDPNYVDPAAPYFYQQQNRNLIGGDNTLVESTQSENPANYGGWTTMNVPFLSADRGDKDALTYNAQRAEYILHSQAFTWQGHMFDDILVPTFGWRKDRIANTAGAAVPDALGIVNTDFDLNPETLHTDGETSSYGAVLKVPAKWTEGIGAKFAFHYFKGENFRAGAPRGDIFGNAIPNPLGKTKEYGFSVSSANDKLSLKVTKYETEVANATLSGSNPLGQNSYFLWAVPAWGTAFTANAAFGVAGQNDNNAWAWDYVAADDADGPEFRLPNGDINPAWSQHPSAQLLINGIEAWRGIPLDQNFFNAYGNEVALINVAGIQSGNWGVADPIWDQKFDNQPVSGGVLATFGTAPVFSVDTLSKGYEFELLAQPTRNWNVAVNASKTFATINTLSPTIAGFIDDFTQFLAGPAGDIRLWGGGEANAFRVQWQNNILNPYSTFKSQEGQNSPEIAPWRFNTVTNYKFDEGFLKGAWIGGSYRWEQGRILGYQYDAASGTLNIDAPFKGGSTGHLDVWVGYSRPLSEKVDWRIQLNMRNVGESKGLEPVSINPDGTTGFSRITEGMSWNLSNTFEF</sequence>
<dbReference type="Proteomes" id="UP001218638">
    <property type="component" value="Chromosome"/>
</dbReference>
<keyword evidence="12" id="KW-0675">Receptor</keyword>
<name>A0AAF0CLT7_9BACT</name>
<proteinExistence type="predicted"/>
<dbReference type="SUPFAM" id="SSF56935">
    <property type="entry name" value="Porins"/>
    <property type="match status" value="1"/>
</dbReference>
<keyword evidence="9" id="KW-0472">Membrane</keyword>
<gene>
    <name evidence="12" type="ORF">PXH66_12900</name>
</gene>
<evidence type="ECO:0000256" key="3">
    <source>
        <dbReference type="ARBA" id="ARBA00022452"/>
    </source>
</evidence>
<comment type="subcellular location">
    <subcellularLocation>
        <location evidence="1">Cell outer membrane</location>
        <topology evidence="1">Multi-pass membrane protein</topology>
    </subcellularLocation>
</comment>
<dbReference type="GO" id="GO:0015344">
    <property type="term" value="F:siderophore uptake transmembrane transporter activity"/>
    <property type="evidence" value="ECO:0007669"/>
    <property type="project" value="TreeGrafter"/>
</dbReference>
<dbReference type="Gene3D" id="2.40.170.20">
    <property type="entry name" value="TonB-dependent receptor, beta-barrel domain"/>
    <property type="match status" value="1"/>
</dbReference>
<dbReference type="Pfam" id="PF07715">
    <property type="entry name" value="Plug"/>
    <property type="match status" value="1"/>
</dbReference>
<dbReference type="Gene3D" id="2.170.130.10">
    <property type="entry name" value="TonB-dependent receptor, plug domain"/>
    <property type="match status" value="1"/>
</dbReference>
<evidence type="ECO:0000256" key="5">
    <source>
        <dbReference type="ARBA" id="ARBA00022692"/>
    </source>
</evidence>
<dbReference type="GO" id="GO:0009279">
    <property type="term" value="C:cell outer membrane"/>
    <property type="evidence" value="ECO:0007669"/>
    <property type="project" value="UniProtKB-SubCell"/>
</dbReference>
<keyword evidence="2" id="KW-0813">Transport</keyword>
<keyword evidence="5" id="KW-0812">Transmembrane</keyword>
<keyword evidence="7" id="KW-0408">Iron</keyword>
<evidence type="ECO:0000256" key="1">
    <source>
        <dbReference type="ARBA" id="ARBA00004571"/>
    </source>
</evidence>
<dbReference type="InterPro" id="IPR036942">
    <property type="entry name" value="Beta-barrel_TonB_sf"/>
</dbReference>
<evidence type="ECO:0000256" key="4">
    <source>
        <dbReference type="ARBA" id="ARBA00022496"/>
    </source>
</evidence>